<dbReference type="InterPro" id="IPR027304">
    <property type="entry name" value="Trigger_fact/SurA_dom_sf"/>
</dbReference>
<evidence type="ECO:0000256" key="2">
    <source>
        <dbReference type="ARBA" id="ARBA00018370"/>
    </source>
</evidence>
<dbReference type="Proteomes" id="UP000008952">
    <property type="component" value="Unassembled WGS sequence"/>
</dbReference>
<evidence type="ECO:0000256" key="11">
    <source>
        <dbReference type="ARBA" id="ARBA00038408"/>
    </source>
</evidence>
<evidence type="ECO:0000313" key="16">
    <source>
        <dbReference type="EMBL" id="EJF90712.1"/>
    </source>
</evidence>
<dbReference type="eggNOG" id="COG0760">
    <property type="taxonomic scope" value="Bacteria"/>
</dbReference>
<dbReference type="STRING" id="1094558.ME5_01113"/>
<keyword evidence="3" id="KW-1003">Cell membrane</keyword>
<feature type="transmembrane region" description="Helical" evidence="14">
    <location>
        <begin position="12"/>
        <end position="31"/>
    </location>
</feature>
<keyword evidence="7 14" id="KW-0472">Membrane</keyword>
<dbReference type="PANTHER" id="PTHR47529">
    <property type="entry name" value="PEPTIDYL-PROLYL CIS-TRANS ISOMERASE D"/>
    <property type="match status" value="1"/>
</dbReference>
<dbReference type="InterPro" id="IPR052029">
    <property type="entry name" value="PpiD_chaperone"/>
</dbReference>
<keyword evidence="6 14" id="KW-1133">Transmembrane helix</keyword>
<dbReference type="RefSeq" id="WP_008039211.1">
    <property type="nucleotide sequence ID" value="NZ_JH725147.1"/>
</dbReference>
<keyword evidence="17" id="KW-1185">Reference proteome</keyword>
<name>J1JZZ4_9HYPH</name>
<keyword evidence="5 14" id="KW-0812">Transmembrane</keyword>
<evidence type="ECO:0000313" key="17">
    <source>
        <dbReference type="Proteomes" id="UP000008952"/>
    </source>
</evidence>
<evidence type="ECO:0000256" key="7">
    <source>
        <dbReference type="ARBA" id="ARBA00023136"/>
    </source>
</evidence>
<evidence type="ECO:0000256" key="10">
    <source>
        <dbReference type="ARBA" id="ARBA00031484"/>
    </source>
</evidence>
<comment type="similarity">
    <text evidence="11">Belongs to the PpiD chaperone family.</text>
</comment>
<dbReference type="HOGENOM" id="CLU_023843_2_1_5"/>
<feature type="domain" description="PpiC" evidence="15">
    <location>
        <begin position="249"/>
        <end position="366"/>
    </location>
</feature>
<comment type="subcellular location">
    <subcellularLocation>
        <location evidence="1">Cell inner membrane</location>
        <topology evidence="1">Single-pass type II membrane protein</topology>
        <orientation evidence="1">Periplasmic side</orientation>
    </subcellularLocation>
</comment>
<evidence type="ECO:0000256" key="4">
    <source>
        <dbReference type="ARBA" id="ARBA00022519"/>
    </source>
</evidence>
<evidence type="ECO:0000256" key="3">
    <source>
        <dbReference type="ARBA" id="ARBA00022475"/>
    </source>
</evidence>
<evidence type="ECO:0000256" key="14">
    <source>
        <dbReference type="SAM" id="Phobius"/>
    </source>
</evidence>
<organism evidence="16 17">
    <name type="scientific">Bartonella tamiae Th239</name>
    <dbReference type="NCBI Taxonomy" id="1094558"/>
    <lineage>
        <taxon>Bacteria</taxon>
        <taxon>Pseudomonadati</taxon>
        <taxon>Pseudomonadota</taxon>
        <taxon>Alphaproteobacteria</taxon>
        <taxon>Hyphomicrobiales</taxon>
        <taxon>Bartonellaceae</taxon>
        <taxon>Bartonella</taxon>
    </lineage>
</organism>
<dbReference type="PANTHER" id="PTHR47529:SF1">
    <property type="entry name" value="PERIPLASMIC CHAPERONE PPID"/>
    <property type="match status" value="1"/>
</dbReference>
<comment type="caution">
    <text evidence="16">The sequence shown here is derived from an EMBL/GenBank/DDBJ whole genome shotgun (WGS) entry which is preliminary data.</text>
</comment>
<dbReference type="SUPFAM" id="SSF54534">
    <property type="entry name" value="FKBP-like"/>
    <property type="match status" value="1"/>
</dbReference>
<dbReference type="OrthoDB" id="9768393at2"/>
<evidence type="ECO:0000256" key="5">
    <source>
        <dbReference type="ARBA" id="ARBA00022692"/>
    </source>
</evidence>
<keyword evidence="8" id="KW-0143">Chaperone</keyword>
<proteinExistence type="inferred from homology"/>
<evidence type="ECO:0000256" key="12">
    <source>
        <dbReference type="ARBA" id="ARBA00040743"/>
    </source>
</evidence>
<dbReference type="SUPFAM" id="SSF109998">
    <property type="entry name" value="Triger factor/SurA peptide-binding domain-like"/>
    <property type="match status" value="1"/>
</dbReference>
<dbReference type="EMBL" id="AIMB01000007">
    <property type="protein sequence ID" value="EJF90712.1"/>
    <property type="molecule type" value="Genomic_DNA"/>
</dbReference>
<accession>J1JZZ4</accession>
<sequence>MLINLRKVLNSWIAKVLFGLFLLYFALLWGLPNLAGGSSNDLIVSGKSKISIDTYRLALNDQIMRLSVASNLGRPLTVSEAEQYGIPQMVLNKMQQDVLFNEQARLLNIGVSKDGIARAIGSDPFFHQNGRFDRNLFLGYLRQLQISEADIVHYYAAKEDRDQLIKSAIGALKAPDVYYSALLTYKGETRTADYLLLTPNQLDTIDNPTNEELQTWFEAHKDQFQAPEYRKVALIEMNIDNVLKPQDISTDEAKAYYEQNVAQFEEPERRTIEELVFKSQDDANKALTKLNEGTSFDDLIVSENKTKAEITKGPLSKDEFSSLIASEVFSLPKDGISGVVNDLKGPILIRVRSITPSAQIPFEQVEQKIRHTLAKNHATQSIKEMHEAIENERFEGVPLKELAQKYGLNMRELTLDSQGLTPDGTSISDIKNRDNVLQTIFQSSKDSDIDPLTDQNGGYIWLNVEEIIPQRTRSFDEIKQTLIENWKSEQTQKQLDQVSQQIAHSLQQGKSLDQLAQEFHLQKQTARGLQRGVAAEIFGQTGVNDVFSSDTNHSGVTTGTNHNARIIYQVTGAIEPLNTSAQSLNAQEKKMIDAMMGEDLRLEMLQVANEQHPIKVNTQNYSRILNNLQ</sequence>
<dbReference type="PATRIC" id="fig|1094558.3.peg.1210"/>
<keyword evidence="4" id="KW-0997">Cell inner membrane</keyword>
<reference evidence="16 17" key="1">
    <citation type="submission" date="2012-03" db="EMBL/GenBank/DDBJ databases">
        <title>The Genome Sequence of Bartonella tamiae Th239.</title>
        <authorList>
            <consortium name="The Broad Institute Genome Sequencing Platform"/>
            <consortium name="The Broad Institute Genome Sequencing Center for Infectious Disease"/>
            <person name="Feldgarden M."/>
            <person name="Kirby J."/>
            <person name="Kosoy M."/>
            <person name="Birtles R."/>
            <person name="Probert W.S."/>
            <person name="Chiaraviglio L."/>
            <person name="Young S.K."/>
            <person name="Zeng Q."/>
            <person name="Gargeya S."/>
            <person name="Fitzgerald M."/>
            <person name="Haas B."/>
            <person name="Abouelleil A."/>
            <person name="Alvarado L."/>
            <person name="Arachchi H.M."/>
            <person name="Berlin A."/>
            <person name="Chapman S.B."/>
            <person name="Gearin G."/>
            <person name="Goldberg J."/>
            <person name="Griggs A."/>
            <person name="Gujja S."/>
            <person name="Hansen M."/>
            <person name="Heiman D."/>
            <person name="Howarth C."/>
            <person name="Larimer J."/>
            <person name="Lui A."/>
            <person name="MacDonald P.J.P."/>
            <person name="McCowen C."/>
            <person name="Montmayeur A."/>
            <person name="Murphy C."/>
            <person name="Neiman D."/>
            <person name="Pearson M."/>
            <person name="Priest M."/>
            <person name="Roberts A."/>
            <person name="Saif S."/>
            <person name="Shea T."/>
            <person name="Sisk P."/>
            <person name="Stolte C."/>
            <person name="Sykes S."/>
            <person name="Wortman J."/>
            <person name="Nusbaum C."/>
            <person name="Birren B."/>
        </authorList>
    </citation>
    <scope>NUCLEOTIDE SEQUENCE [LARGE SCALE GENOMIC DNA]</scope>
    <source>
        <strain evidence="16 17">Th239</strain>
    </source>
</reference>
<dbReference type="AlphaFoldDB" id="J1JZZ4"/>
<dbReference type="InterPro" id="IPR046357">
    <property type="entry name" value="PPIase_dom_sf"/>
</dbReference>
<gene>
    <name evidence="16" type="ORF">ME5_01113</name>
</gene>
<evidence type="ECO:0000256" key="1">
    <source>
        <dbReference type="ARBA" id="ARBA00004382"/>
    </source>
</evidence>
<evidence type="ECO:0000256" key="8">
    <source>
        <dbReference type="ARBA" id="ARBA00023186"/>
    </source>
</evidence>
<evidence type="ECO:0000256" key="9">
    <source>
        <dbReference type="ARBA" id="ARBA00030642"/>
    </source>
</evidence>
<dbReference type="InterPro" id="IPR000297">
    <property type="entry name" value="PPIase_PpiC"/>
</dbReference>
<evidence type="ECO:0000256" key="13">
    <source>
        <dbReference type="ARBA" id="ARBA00042775"/>
    </source>
</evidence>
<evidence type="ECO:0000256" key="6">
    <source>
        <dbReference type="ARBA" id="ARBA00022989"/>
    </source>
</evidence>
<evidence type="ECO:0000259" key="15">
    <source>
        <dbReference type="Pfam" id="PF13145"/>
    </source>
</evidence>
<dbReference type="Pfam" id="PF13624">
    <property type="entry name" value="SurA_N_3"/>
    <property type="match status" value="1"/>
</dbReference>
<protein>
    <recommendedName>
        <fullName evidence="2">Parvulin-like PPIase</fullName>
    </recommendedName>
    <alternativeName>
        <fullName evidence="9">Peptidyl-prolyl cis-trans isomerase plp</fullName>
    </alternativeName>
    <alternativeName>
        <fullName evidence="12">Periplasmic chaperone PpiD</fullName>
    </alternativeName>
    <alternativeName>
        <fullName evidence="13">Periplasmic folding chaperone</fullName>
    </alternativeName>
    <alternativeName>
        <fullName evidence="10">Rotamase plp</fullName>
    </alternativeName>
</protein>
<dbReference type="Gene3D" id="3.10.50.40">
    <property type="match status" value="1"/>
</dbReference>
<dbReference type="GO" id="GO:0005886">
    <property type="term" value="C:plasma membrane"/>
    <property type="evidence" value="ECO:0007669"/>
    <property type="project" value="UniProtKB-SubCell"/>
</dbReference>
<dbReference type="GO" id="GO:0003755">
    <property type="term" value="F:peptidyl-prolyl cis-trans isomerase activity"/>
    <property type="evidence" value="ECO:0007669"/>
    <property type="project" value="InterPro"/>
</dbReference>
<dbReference type="Pfam" id="PF13145">
    <property type="entry name" value="Rotamase_2"/>
    <property type="match status" value="1"/>
</dbReference>